<dbReference type="GO" id="GO:0016020">
    <property type="term" value="C:membrane"/>
    <property type="evidence" value="ECO:0007669"/>
    <property type="project" value="UniProtKB-SubCell"/>
</dbReference>
<feature type="transmembrane region" description="Helical" evidence="1">
    <location>
        <begin position="401"/>
        <end position="418"/>
    </location>
</feature>
<keyword evidence="1" id="KW-1133">Transmembrane helix</keyword>
<feature type="transmembrane region" description="Helical" evidence="1">
    <location>
        <begin position="97"/>
        <end position="118"/>
    </location>
</feature>
<feature type="transmembrane region" description="Helical" evidence="1">
    <location>
        <begin position="164"/>
        <end position="183"/>
    </location>
</feature>
<name>A0AA90ZV77_9BACT</name>
<dbReference type="Proteomes" id="UP000421408">
    <property type="component" value="Unassembled WGS sequence"/>
</dbReference>
<evidence type="ECO:0000256" key="1">
    <source>
        <dbReference type="SAM" id="Phobius"/>
    </source>
</evidence>
<dbReference type="PANTHER" id="PTHR37422:SF13">
    <property type="entry name" value="LIPOPOLYSACCHARIDE BIOSYNTHESIS PROTEIN PA4999-RELATED"/>
    <property type="match status" value="1"/>
</dbReference>
<keyword evidence="2" id="KW-0436">Ligase</keyword>
<feature type="transmembrane region" description="Helical" evidence="1">
    <location>
        <begin position="351"/>
        <end position="369"/>
    </location>
</feature>
<dbReference type="GO" id="GO:0016874">
    <property type="term" value="F:ligase activity"/>
    <property type="evidence" value="ECO:0007669"/>
    <property type="project" value="UniProtKB-KW"/>
</dbReference>
<feature type="transmembrane region" description="Helical" evidence="1">
    <location>
        <begin position="125"/>
        <end position="144"/>
    </location>
</feature>
<dbReference type="PANTHER" id="PTHR37422">
    <property type="entry name" value="TEICHURONIC ACID BIOSYNTHESIS PROTEIN TUAE"/>
    <property type="match status" value="1"/>
</dbReference>
<accession>A0AA90ZV77</accession>
<feature type="transmembrane region" description="Helical" evidence="1">
    <location>
        <begin position="319"/>
        <end position="342"/>
    </location>
</feature>
<protein>
    <submittedName>
        <fullName evidence="2">O-antigen ligase family protein</fullName>
    </submittedName>
</protein>
<sequence>MFEIMLLKINYHKVVGSLLLLFPLLLTVQATPLLWSEQLLWLENFVIAGGVLLVMASVFLSGKMRWNLMDWLVALWWAYVMLQGYLQSSYPCSYEMVTYSCLFALYLLLRFADSYFAIDESFIENLILVATSYEIVLGLWQLFLGSSLHPLYRVTGSFYNPGPYAAYVAMGVSIVITRLANYNPLVKSDKYIRGVYLLLLFVGMLVLAISGSRAALLALLIVVIWQYRLLVRKYIWYVLLAIITVGGIFLYVKFGSAMGRVVIWYQSLSLIAQHGVFGSGIGSFCGEYGETLRLFFSEQSHVDAFAAYADVVDYAFCDIFQVGVEQGLIGLLLALSIVALVLRSERGTSKGMFACMLVLFVFSLFSYPFQLLPFQVIGVILLAKVSGGVIMELGLSKKANVVLLALMSFFCWLGLDFTQKHVEARVSSQKCVLFSDAVFIKENYQLLDFCCQDKNFLFGFSKMLQSAGRYMDSNAMLLKGIKISNDPMFWVLMGNNFRSMKMLDDAIRCYDVADEMLPNRLYPLYKKMLLWQERGNVTQAKKCAGELLRRVPKRSSSAVKDMQAEACRILNVHQ</sequence>
<evidence type="ECO:0000313" key="3">
    <source>
        <dbReference type="Proteomes" id="UP000421408"/>
    </source>
</evidence>
<proteinExistence type="predicted"/>
<dbReference type="RefSeq" id="WP_153118362.1">
    <property type="nucleotide sequence ID" value="NZ_VZCC01000014.1"/>
</dbReference>
<dbReference type="SUPFAM" id="SSF48452">
    <property type="entry name" value="TPR-like"/>
    <property type="match status" value="1"/>
</dbReference>
<keyword evidence="1" id="KW-0812">Transmembrane</keyword>
<dbReference type="Gene3D" id="1.25.40.10">
    <property type="entry name" value="Tetratricopeptide repeat domain"/>
    <property type="match status" value="1"/>
</dbReference>
<feature type="transmembrane region" description="Helical" evidence="1">
    <location>
        <begin position="234"/>
        <end position="252"/>
    </location>
</feature>
<dbReference type="InterPro" id="IPR051533">
    <property type="entry name" value="WaaL-like"/>
</dbReference>
<dbReference type="AlphaFoldDB" id="A0AA90ZV77"/>
<comment type="caution">
    <text evidence="2">The sequence shown here is derived from an EMBL/GenBank/DDBJ whole genome shotgun (WGS) entry which is preliminary data.</text>
</comment>
<keyword evidence="1" id="KW-0472">Membrane</keyword>
<feature type="transmembrane region" description="Helical" evidence="1">
    <location>
        <begin position="68"/>
        <end position="85"/>
    </location>
</feature>
<organism evidence="2 3">
    <name type="scientific">Segatella copri</name>
    <dbReference type="NCBI Taxonomy" id="165179"/>
    <lineage>
        <taxon>Bacteria</taxon>
        <taxon>Pseudomonadati</taxon>
        <taxon>Bacteroidota</taxon>
        <taxon>Bacteroidia</taxon>
        <taxon>Bacteroidales</taxon>
        <taxon>Prevotellaceae</taxon>
        <taxon>Segatella</taxon>
    </lineage>
</organism>
<feature type="transmembrane region" description="Helical" evidence="1">
    <location>
        <begin position="40"/>
        <end position="61"/>
    </location>
</feature>
<gene>
    <name evidence="2" type="ORF">F7D74_03310</name>
</gene>
<reference evidence="3" key="1">
    <citation type="submission" date="2019-09" db="EMBL/GenBank/DDBJ databases">
        <title>Distinct polysaccharide growth profiles of human intestinal Prevotella copri isolates.</title>
        <authorList>
            <person name="Fehlner-Peach H."/>
            <person name="Magnabosco C."/>
            <person name="Raghavan V."/>
            <person name="Scher J.U."/>
            <person name="Tett A."/>
            <person name="Cox L.M."/>
            <person name="Gottsegen C."/>
            <person name="Watters A."/>
            <person name="Wiltshire- Gordon J.D."/>
            <person name="Segata N."/>
            <person name="Bonneau R."/>
            <person name="Littman D.R."/>
        </authorList>
    </citation>
    <scope>NUCLEOTIDE SEQUENCE [LARGE SCALE GENOMIC DNA]</scope>
    <source>
        <strain evidence="3">iAA108</strain>
    </source>
</reference>
<dbReference type="InterPro" id="IPR011990">
    <property type="entry name" value="TPR-like_helical_dom_sf"/>
</dbReference>
<feature type="transmembrane region" description="Helical" evidence="1">
    <location>
        <begin position="195"/>
        <end position="228"/>
    </location>
</feature>
<feature type="transmembrane region" description="Helical" evidence="1">
    <location>
        <begin position="264"/>
        <end position="284"/>
    </location>
</feature>
<evidence type="ECO:0000313" key="2">
    <source>
        <dbReference type="EMBL" id="MQN83039.1"/>
    </source>
</evidence>
<dbReference type="EMBL" id="VZCC01000014">
    <property type="protein sequence ID" value="MQN83039.1"/>
    <property type="molecule type" value="Genomic_DNA"/>
</dbReference>